<sequence length="173" mass="18337">MVALIQGGVPEPGGIWTELGAGSGNFTVALAQLLGPGAEITAVDRDARAIDRQRDLAQQQPFGVAIHPVEADFTRPLRLPPLDGLLVANALHFIRDQPALLAQIATYLRPAGRLLVVEYELQAPLRYVPYPVPFARLAELAPMAGFGAPQLVGTRRSPSTGITLYAAAAPRSG</sequence>
<dbReference type="InterPro" id="IPR013217">
    <property type="entry name" value="Methyltransf_12"/>
</dbReference>
<protein>
    <recommendedName>
        <fullName evidence="1">Methyltransferase type 12 domain-containing protein</fullName>
    </recommendedName>
</protein>
<dbReference type="SUPFAM" id="SSF53335">
    <property type="entry name" value="S-adenosyl-L-methionine-dependent methyltransferases"/>
    <property type="match status" value="1"/>
</dbReference>
<gene>
    <name evidence="2" type="ORF">AVDCRST_MAG26-1963</name>
</gene>
<proteinExistence type="predicted"/>
<dbReference type="Gene3D" id="3.40.50.150">
    <property type="entry name" value="Vaccinia Virus protein VP39"/>
    <property type="match status" value="1"/>
</dbReference>
<evidence type="ECO:0000313" key="2">
    <source>
        <dbReference type="EMBL" id="CAA9252676.1"/>
    </source>
</evidence>
<accession>A0A6J4IH67</accession>
<reference evidence="2" key="1">
    <citation type="submission" date="2020-02" db="EMBL/GenBank/DDBJ databases">
        <authorList>
            <person name="Meier V. D."/>
        </authorList>
    </citation>
    <scope>NUCLEOTIDE SEQUENCE</scope>
    <source>
        <strain evidence="2">AVDCRST_MAG26</strain>
    </source>
</reference>
<evidence type="ECO:0000259" key="1">
    <source>
        <dbReference type="Pfam" id="PF08242"/>
    </source>
</evidence>
<dbReference type="InterPro" id="IPR029063">
    <property type="entry name" value="SAM-dependent_MTases_sf"/>
</dbReference>
<organism evidence="2">
    <name type="scientific">uncultured Chloroflexia bacterium</name>
    <dbReference type="NCBI Taxonomy" id="1672391"/>
    <lineage>
        <taxon>Bacteria</taxon>
        <taxon>Bacillati</taxon>
        <taxon>Chloroflexota</taxon>
        <taxon>Chloroflexia</taxon>
        <taxon>environmental samples</taxon>
    </lineage>
</organism>
<dbReference type="EMBL" id="CADCTK010000449">
    <property type="protein sequence ID" value="CAA9252676.1"/>
    <property type="molecule type" value="Genomic_DNA"/>
</dbReference>
<name>A0A6J4IH67_9CHLR</name>
<dbReference type="Pfam" id="PF08242">
    <property type="entry name" value="Methyltransf_12"/>
    <property type="match status" value="1"/>
</dbReference>
<dbReference type="PANTHER" id="PTHR43861">
    <property type="entry name" value="TRANS-ACONITATE 2-METHYLTRANSFERASE-RELATED"/>
    <property type="match status" value="1"/>
</dbReference>
<feature type="domain" description="Methyltransferase type 12" evidence="1">
    <location>
        <begin position="18"/>
        <end position="114"/>
    </location>
</feature>
<dbReference type="CDD" id="cd02440">
    <property type="entry name" value="AdoMet_MTases"/>
    <property type="match status" value="1"/>
</dbReference>
<dbReference type="AlphaFoldDB" id="A0A6J4IH67"/>